<dbReference type="Proteomes" id="UP000247465">
    <property type="component" value="Chromosome"/>
</dbReference>
<reference evidence="1 2" key="1">
    <citation type="submission" date="2018-06" db="EMBL/GenBank/DDBJ databases">
        <title>Draft Genome Sequence of a Novel Marine Bacterium Related to the Verrucomicrobia.</title>
        <authorList>
            <person name="Vosseberg J."/>
            <person name="Martijn J."/>
            <person name="Ettema T.J.G."/>
        </authorList>
    </citation>
    <scope>NUCLEOTIDE SEQUENCE [LARGE SCALE GENOMIC DNA]</scope>
    <source>
        <strain evidence="1">TARA_B100001123</strain>
    </source>
</reference>
<evidence type="ECO:0000313" key="1">
    <source>
        <dbReference type="EMBL" id="AWT60835.1"/>
    </source>
</evidence>
<protein>
    <recommendedName>
        <fullName evidence="3">DUF5069 domain-containing protein</fullName>
    </recommendedName>
</protein>
<dbReference type="AlphaFoldDB" id="A0A2Z4AGN1"/>
<organism evidence="1 2">
    <name type="scientific">Candidatus Moanibacter tarae</name>
    <dbReference type="NCBI Taxonomy" id="2200854"/>
    <lineage>
        <taxon>Bacteria</taxon>
        <taxon>Pseudomonadati</taxon>
        <taxon>Verrucomicrobiota</taxon>
        <taxon>Opitutia</taxon>
        <taxon>Puniceicoccales</taxon>
        <taxon>Puniceicoccales incertae sedis</taxon>
        <taxon>Candidatus Moanibacter</taxon>
    </lineage>
</organism>
<evidence type="ECO:0008006" key="3">
    <source>
        <dbReference type="Google" id="ProtNLM"/>
    </source>
</evidence>
<name>A0A2Z4AGN1_9BACT</name>
<proteinExistence type="predicted"/>
<dbReference type="KEGG" id="mtar:DF168_02059"/>
<dbReference type="EMBL" id="CP029803">
    <property type="protein sequence ID" value="AWT60835.1"/>
    <property type="molecule type" value="Genomic_DNA"/>
</dbReference>
<gene>
    <name evidence="1" type="ORF">DF168_02059</name>
</gene>
<accession>A0A2Z4AGN1</accession>
<evidence type="ECO:0000313" key="2">
    <source>
        <dbReference type="Proteomes" id="UP000247465"/>
    </source>
</evidence>
<sequence>MSKFIPMISSGAAGPLGVLHLPRLWLKVSLDSTGQLNDEYPAVGAGFDQMVLDGLGIDKEEFLSYMNENKPSYCQMESWILCQKGGSLDQNAVQELNDAIVGYNHDDDTRAGICDLAGRSDDGSVKDAVNLNNLEDWAEFHKENIA</sequence>